<gene>
    <name evidence="2" type="ORF">ACH49_24725</name>
</gene>
<proteinExistence type="predicted"/>
<name>A0ABR5HSX6_STRLW</name>
<comment type="caution">
    <text evidence="2">The sequence shown here is derived from an EMBL/GenBank/DDBJ whole genome shotgun (WGS) entry which is preliminary data.</text>
</comment>
<dbReference type="EMBL" id="LFEH01000122">
    <property type="protein sequence ID" value="KMS71304.1"/>
    <property type="molecule type" value="Genomic_DNA"/>
</dbReference>
<evidence type="ECO:0000313" key="3">
    <source>
        <dbReference type="Proteomes" id="UP000037274"/>
    </source>
</evidence>
<evidence type="ECO:0008006" key="4">
    <source>
        <dbReference type="Google" id="ProtNLM"/>
    </source>
</evidence>
<dbReference type="RefSeq" id="WP_107080743.1">
    <property type="nucleotide sequence ID" value="NZ_LFEH01000122.1"/>
</dbReference>
<evidence type="ECO:0000313" key="2">
    <source>
        <dbReference type="EMBL" id="KMS71304.1"/>
    </source>
</evidence>
<sequence length="104" mass="11355">MKVPTFVLQHTVQVEEYLGSGSKGDLYGPPEVVRCLLDERTQQVTSPGGEIVTSGSSYITRPDHRPPPNSRVTLPDGRRTKVITIARADGGRLPVPSNTQVFLQ</sequence>
<organism evidence="2 3">
    <name type="scientific">Streptomyces leeuwenhoekii</name>
    <dbReference type="NCBI Taxonomy" id="1437453"/>
    <lineage>
        <taxon>Bacteria</taxon>
        <taxon>Bacillati</taxon>
        <taxon>Actinomycetota</taxon>
        <taxon>Actinomycetes</taxon>
        <taxon>Kitasatosporales</taxon>
        <taxon>Streptomycetaceae</taxon>
        <taxon>Streptomyces</taxon>
    </lineage>
</organism>
<accession>A0ABR5HSX6</accession>
<reference evidence="2 3" key="1">
    <citation type="submission" date="2015-06" db="EMBL/GenBank/DDBJ databases">
        <title>Draft genome sequence of Streptomyces leeuwenhoekii C58, which produces the novel lasso peptide, chaxapeptin.</title>
        <authorList>
            <person name="Yi Y."/>
            <person name="Hai D."/>
            <person name="Jaspars M."/>
            <person name="Sheng H."/>
            <person name="Rateb M.E."/>
            <person name="Bull A."/>
            <person name="Goodfellow M."/>
            <person name="Asenjo J.A."/>
            <person name="Ebel R."/>
        </authorList>
    </citation>
    <scope>NUCLEOTIDE SEQUENCE [LARGE SCALE GENOMIC DNA]</scope>
    <source>
        <strain evidence="2 3">C58</strain>
    </source>
</reference>
<feature type="region of interest" description="Disordered" evidence="1">
    <location>
        <begin position="44"/>
        <end position="75"/>
    </location>
</feature>
<evidence type="ECO:0000256" key="1">
    <source>
        <dbReference type="SAM" id="MobiDB-lite"/>
    </source>
</evidence>
<dbReference type="Proteomes" id="UP000037274">
    <property type="component" value="Unassembled WGS sequence"/>
</dbReference>
<keyword evidence="3" id="KW-1185">Reference proteome</keyword>
<protein>
    <recommendedName>
        <fullName evidence="4">Head-to-tail stopper</fullName>
    </recommendedName>
</protein>